<dbReference type="GeneID" id="303368468"/>
<dbReference type="Proteomes" id="UP000190395">
    <property type="component" value="Unassembled WGS sequence"/>
</dbReference>
<reference evidence="1 2" key="1">
    <citation type="submission" date="2017-02" db="EMBL/GenBank/DDBJ databases">
        <authorList>
            <person name="Peterson S.W."/>
        </authorList>
    </citation>
    <scope>NUCLEOTIDE SEQUENCE [LARGE SCALE GENOMIC DNA]</scope>
    <source>
        <strain evidence="1 2">ATCC BAA-909</strain>
    </source>
</reference>
<accession>A0A1T4QQ42</accession>
<protein>
    <submittedName>
        <fullName evidence="1">Uncharacterized protein</fullName>
    </submittedName>
</protein>
<dbReference type="AlphaFoldDB" id="A0A1T4QQ42"/>
<keyword evidence="2" id="KW-1185">Reference proteome</keyword>
<evidence type="ECO:0000313" key="1">
    <source>
        <dbReference type="EMBL" id="SKA05591.1"/>
    </source>
</evidence>
<evidence type="ECO:0000313" key="2">
    <source>
        <dbReference type="Proteomes" id="UP000190395"/>
    </source>
</evidence>
<organism evidence="1 2">
    <name type="scientific">Treponema berlinense</name>
    <dbReference type="NCBI Taxonomy" id="225004"/>
    <lineage>
        <taxon>Bacteria</taxon>
        <taxon>Pseudomonadati</taxon>
        <taxon>Spirochaetota</taxon>
        <taxon>Spirochaetia</taxon>
        <taxon>Spirochaetales</taxon>
        <taxon>Treponemataceae</taxon>
        <taxon>Treponema</taxon>
    </lineage>
</organism>
<gene>
    <name evidence="1" type="ORF">SAMN02745152_02063</name>
</gene>
<name>A0A1T4QQ42_9SPIR</name>
<dbReference type="EMBL" id="FUXC01000015">
    <property type="protein sequence ID" value="SKA05591.1"/>
    <property type="molecule type" value="Genomic_DNA"/>
</dbReference>
<sequence>MAQIFNQAFEQKLIYVYRINDTAHEGILKIGEASCNAGLAYFAFEPNCKELNAAAKDRIRHQTQTAGVTFELLYTEATAYMKGKNLIVFQDHDIHDILVRSGIKRKYLIQNIKQMNGFTQILKL</sequence>
<proteinExistence type="predicted"/>
<dbReference type="STRING" id="225004.SAMN02745152_02063"/>
<dbReference type="RefSeq" id="WP_200806583.1">
    <property type="nucleotide sequence ID" value="NZ_FUXC01000015.1"/>
</dbReference>